<reference evidence="5" key="1">
    <citation type="submission" date="2020-01" db="EMBL/GenBank/DDBJ databases">
        <authorList>
            <person name="Meier V. D."/>
            <person name="Meier V D."/>
        </authorList>
    </citation>
    <scope>NUCLEOTIDE SEQUENCE</scope>
    <source>
        <strain evidence="5">HLG_WM_MAG_03</strain>
    </source>
</reference>
<dbReference type="SUPFAM" id="SSF116734">
    <property type="entry name" value="DNA methylase specificity domain"/>
    <property type="match status" value="2"/>
</dbReference>
<dbReference type="InterPro" id="IPR000055">
    <property type="entry name" value="Restrct_endonuc_typeI_TRD"/>
</dbReference>
<dbReference type="GO" id="GO:0009307">
    <property type="term" value="P:DNA restriction-modification system"/>
    <property type="evidence" value="ECO:0007669"/>
    <property type="project" value="UniProtKB-KW"/>
</dbReference>
<dbReference type="PANTHER" id="PTHR30408:SF12">
    <property type="entry name" value="TYPE I RESTRICTION ENZYME MJAVIII SPECIFICITY SUBUNIT"/>
    <property type="match status" value="1"/>
</dbReference>
<comment type="similarity">
    <text evidence="1">Belongs to the type-I restriction system S methylase family.</text>
</comment>
<gene>
    <name evidence="5" type="ORF">HELGO_WM54071</name>
</gene>
<dbReference type="EC" id="3.1.21.3" evidence="5"/>
<dbReference type="Gene3D" id="1.10.287.1120">
    <property type="entry name" value="Bipartite methylase S protein"/>
    <property type="match status" value="1"/>
</dbReference>
<feature type="domain" description="Type I restriction modification DNA specificity" evidence="4">
    <location>
        <begin position="3"/>
        <end position="153"/>
    </location>
</feature>
<keyword evidence="3" id="KW-0238">DNA-binding</keyword>
<organism evidence="5">
    <name type="scientific">uncultured Sulfurovum sp</name>
    <dbReference type="NCBI Taxonomy" id="269237"/>
    <lineage>
        <taxon>Bacteria</taxon>
        <taxon>Pseudomonadati</taxon>
        <taxon>Campylobacterota</taxon>
        <taxon>Epsilonproteobacteria</taxon>
        <taxon>Campylobacterales</taxon>
        <taxon>Sulfurovaceae</taxon>
        <taxon>Sulfurovum</taxon>
        <taxon>environmental samples</taxon>
    </lineage>
</organism>
<keyword evidence="2" id="KW-0680">Restriction system</keyword>
<dbReference type="AlphaFoldDB" id="A0A6S6TPU0"/>
<keyword evidence="5" id="KW-0378">Hydrolase</keyword>
<proteinExistence type="inferred from homology"/>
<dbReference type="CDD" id="cd17266">
    <property type="entry name" value="RMtype1_S_Sau1132ORF3780P-TRD2-CR2_like"/>
    <property type="match status" value="1"/>
</dbReference>
<evidence type="ECO:0000259" key="4">
    <source>
        <dbReference type="Pfam" id="PF01420"/>
    </source>
</evidence>
<dbReference type="InterPro" id="IPR052021">
    <property type="entry name" value="Type-I_RS_S_subunit"/>
</dbReference>
<accession>A0A6S6TPU0</accession>
<dbReference type="Pfam" id="PF01420">
    <property type="entry name" value="Methylase_S"/>
    <property type="match status" value="1"/>
</dbReference>
<evidence type="ECO:0000313" key="5">
    <source>
        <dbReference type="EMBL" id="CAA6821285.1"/>
    </source>
</evidence>
<dbReference type="PANTHER" id="PTHR30408">
    <property type="entry name" value="TYPE-1 RESTRICTION ENZYME ECOKI SPECIFICITY PROTEIN"/>
    <property type="match status" value="1"/>
</dbReference>
<evidence type="ECO:0000256" key="1">
    <source>
        <dbReference type="ARBA" id="ARBA00010923"/>
    </source>
</evidence>
<name>A0A6S6TPU0_9BACT</name>
<dbReference type="GO" id="GO:0009035">
    <property type="term" value="F:type I site-specific deoxyribonuclease activity"/>
    <property type="evidence" value="ECO:0007669"/>
    <property type="project" value="UniProtKB-EC"/>
</dbReference>
<evidence type="ECO:0000256" key="2">
    <source>
        <dbReference type="ARBA" id="ARBA00022747"/>
    </source>
</evidence>
<protein>
    <submittedName>
        <fullName evidence="5">Type I restriction-modification system, specificity subunit S (EC)</fullName>
        <ecNumber evidence="5">3.1.21.3</ecNumber>
    </submittedName>
</protein>
<sequence length="222" mass="25006">MRVKLTSICTPKQYKTISKKDLIEDGEFVVYGANGIIGRANHYTHSDSMLLITCRGATCGQLNISEPYSYINGNAMTLDDLDKNVDLKYLYYQLLGNNFNNVITGSAQPQITKVSLEKLYVNVPPLSKQKTIAKTLDKAKELIELRKASIEKLDELSKSVFIDMFGDPVENPMGWEVVQIKEVITFLTSGSRGWAKYYSDEGEVFIRIQNVKNGSISFLKKQ</sequence>
<dbReference type="EMBL" id="CACVAR010000324">
    <property type="protein sequence ID" value="CAA6821285.1"/>
    <property type="molecule type" value="Genomic_DNA"/>
</dbReference>
<evidence type="ECO:0000256" key="3">
    <source>
        <dbReference type="ARBA" id="ARBA00023125"/>
    </source>
</evidence>
<dbReference type="GO" id="GO:0003677">
    <property type="term" value="F:DNA binding"/>
    <property type="evidence" value="ECO:0007669"/>
    <property type="project" value="UniProtKB-KW"/>
</dbReference>
<dbReference type="InterPro" id="IPR044946">
    <property type="entry name" value="Restrct_endonuc_typeI_TRD_sf"/>
</dbReference>
<dbReference type="Gene3D" id="3.90.220.20">
    <property type="entry name" value="DNA methylase specificity domains"/>
    <property type="match status" value="1"/>
</dbReference>